<organism evidence="9 10">
    <name type="scientific">Evansella vedderi</name>
    <dbReference type="NCBI Taxonomy" id="38282"/>
    <lineage>
        <taxon>Bacteria</taxon>
        <taxon>Bacillati</taxon>
        <taxon>Bacillota</taxon>
        <taxon>Bacilli</taxon>
        <taxon>Bacillales</taxon>
        <taxon>Bacillaceae</taxon>
        <taxon>Evansella</taxon>
    </lineage>
</organism>
<sequence>MDLDSIVASDTFIITIRLILAALLGGLVGVEREYHQHPAGFRTHLLVSLGSCLIMLLAFFGFQSYMSENPEVVNFDPSRLAAYVVSGIGFLGAGTILVQGYTVRGLTTAASIWVVAGIGLTVGAGMYTAAFITTIIVILSLFLLGKINFNFLARGKKSYIYIIAKAEKSRLNDIIRELEDVHIEVKGVRTEKQKVYNEKLTIEYRLFVNNINEELFAEISDRLQKYDFIYQIYMEGNSN</sequence>
<keyword evidence="4 7" id="KW-0812">Transmembrane</keyword>
<keyword evidence="5 7" id="KW-1133">Transmembrane helix</keyword>
<dbReference type="Proteomes" id="UP001230005">
    <property type="component" value="Unassembled WGS sequence"/>
</dbReference>
<name>A0ABT9ZZ02_9BACI</name>
<feature type="transmembrane region" description="Helical" evidence="7">
    <location>
        <begin position="42"/>
        <end position="60"/>
    </location>
</feature>
<dbReference type="Pfam" id="PF02308">
    <property type="entry name" value="MgtC"/>
    <property type="match status" value="1"/>
</dbReference>
<feature type="transmembrane region" description="Helical" evidence="7">
    <location>
        <begin position="105"/>
        <end position="124"/>
    </location>
</feature>
<dbReference type="RefSeq" id="WP_307327294.1">
    <property type="nucleotide sequence ID" value="NZ_JAUSUG010000014.1"/>
</dbReference>
<evidence type="ECO:0000259" key="8">
    <source>
        <dbReference type="Pfam" id="PF02308"/>
    </source>
</evidence>
<comment type="caution">
    <text evidence="9">The sequence shown here is derived from an EMBL/GenBank/DDBJ whole genome shotgun (WGS) entry which is preliminary data.</text>
</comment>
<feature type="transmembrane region" description="Helical" evidence="7">
    <location>
        <begin position="80"/>
        <end position="98"/>
    </location>
</feature>
<evidence type="ECO:0000256" key="1">
    <source>
        <dbReference type="ARBA" id="ARBA00004651"/>
    </source>
</evidence>
<reference evidence="9 10" key="1">
    <citation type="submission" date="2023-07" db="EMBL/GenBank/DDBJ databases">
        <title>Genomic Encyclopedia of Type Strains, Phase IV (KMG-IV): sequencing the most valuable type-strain genomes for metagenomic binning, comparative biology and taxonomic classification.</title>
        <authorList>
            <person name="Goeker M."/>
        </authorList>
    </citation>
    <scope>NUCLEOTIDE SEQUENCE [LARGE SCALE GENOMIC DNA]</scope>
    <source>
        <strain evidence="9 10">DSM 9768</strain>
    </source>
</reference>
<keyword evidence="6 7" id="KW-0472">Membrane</keyword>
<evidence type="ECO:0000256" key="5">
    <source>
        <dbReference type="ARBA" id="ARBA00022989"/>
    </source>
</evidence>
<evidence type="ECO:0000313" key="9">
    <source>
        <dbReference type="EMBL" id="MDQ0255972.1"/>
    </source>
</evidence>
<comment type="similarity">
    <text evidence="2">Belongs to the MgtC/SapB family.</text>
</comment>
<comment type="subcellular location">
    <subcellularLocation>
        <location evidence="1">Cell membrane</location>
        <topology evidence="1">Multi-pass membrane protein</topology>
    </subcellularLocation>
</comment>
<evidence type="ECO:0000256" key="2">
    <source>
        <dbReference type="ARBA" id="ARBA00009298"/>
    </source>
</evidence>
<evidence type="ECO:0000256" key="7">
    <source>
        <dbReference type="SAM" id="Phobius"/>
    </source>
</evidence>
<evidence type="ECO:0000256" key="3">
    <source>
        <dbReference type="ARBA" id="ARBA00022475"/>
    </source>
</evidence>
<protein>
    <submittedName>
        <fullName evidence="9">Mg2+ transporter-C (MgtC) family protein</fullName>
    </submittedName>
</protein>
<accession>A0ABT9ZZ02</accession>
<evidence type="ECO:0000256" key="6">
    <source>
        <dbReference type="ARBA" id="ARBA00023136"/>
    </source>
</evidence>
<dbReference type="EMBL" id="JAUSUG010000014">
    <property type="protein sequence ID" value="MDQ0255972.1"/>
    <property type="molecule type" value="Genomic_DNA"/>
</dbReference>
<evidence type="ECO:0000313" key="10">
    <source>
        <dbReference type="Proteomes" id="UP001230005"/>
    </source>
</evidence>
<gene>
    <name evidence="9" type="ORF">J2S74_003371</name>
</gene>
<dbReference type="PANTHER" id="PTHR33778:SF1">
    <property type="entry name" value="MAGNESIUM TRANSPORTER YHID-RELATED"/>
    <property type="match status" value="1"/>
</dbReference>
<keyword evidence="10" id="KW-1185">Reference proteome</keyword>
<feature type="transmembrane region" description="Helical" evidence="7">
    <location>
        <begin position="130"/>
        <end position="149"/>
    </location>
</feature>
<keyword evidence="3" id="KW-1003">Cell membrane</keyword>
<dbReference type="PRINTS" id="PR01837">
    <property type="entry name" value="MGTCSAPBPROT"/>
</dbReference>
<dbReference type="InterPro" id="IPR049177">
    <property type="entry name" value="MgtC_SapB_SrpB_YhiD_N"/>
</dbReference>
<proteinExistence type="inferred from homology"/>
<dbReference type="InterPro" id="IPR003416">
    <property type="entry name" value="MgtC/SapB/SrpB/YhiD_fam"/>
</dbReference>
<feature type="transmembrane region" description="Helical" evidence="7">
    <location>
        <begin position="12"/>
        <end position="30"/>
    </location>
</feature>
<dbReference type="PANTHER" id="PTHR33778">
    <property type="entry name" value="PROTEIN MGTC"/>
    <property type="match status" value="1"/>
</dbReference>
<feature type="domain" description="MgtC/SapB/SrpB/YhiD N-terminal" evidence="8">
    <location>
        <begin position="18"/>
        <end position="147"/>
    </location>
</feature>
<evidence type="ECO:0000256" key="4">
    <source>
        <dbReference type="ARBA" id="ARBA00022692"/>
    </source>
</evidence>